<keyword evidence="3" id="KW-1185">Reference proteome</keyword>
<gene>
    <name evidence="2" type="ORF">J2R98_001865</name>
</gene>
<feature type="transmembrane region" description="Helical" evidence="1">
    <location>
        <begin position="68"/>
        <end position="92"/>
    </location>
</feature>
<evidence type="ECO:0000313" key="3">
    <source>
        <dbReference type="Proteomes" id="UP001236723"/>
    </source>
</evidence>
<keyword evidence="1" id="KW-1133">Transmembrane helix</keyword>
<evidence type="ECO:0000313" key="2">
    <source>
        <dbReference type="EMBL" id="MDQ0352031.1"/>
    </source>
</evidence>
<dbReference type="EMBL" id="JAUSUP010000005">
    <property type="protein sequence ID" value="MDQ0352031.1"/>
    <property type="molecule type" value="Genomic_DNA"/>
</dbReference>
<proteinExistence type="predicted"/>
<dbReference type="Proteomes" id="UP001236723">
    <property type="component" value="Unassembled WGS sequence"/>
</dbReference>
<organism evidence="2 3">
    <name type="scientific">Alkalibacillus filiformis</name>
    <dbReference type="NCBI Taxonomy" id="200990"/>
    <lineage>
        <taxon>Bacteria</taxon>
        <taxon>Bacillati</taxon>
        <taxon>Bacillota</taxon>
        <taxon>Bacilli</taxon>
        <taxon>Bacillales</taxon>
        <taxon>Bacillaceae</taxon>
        <taxon>Alkalibacillus</taxon>
    </lineage>
</organism>
<comment type="caution">
    <text evidence="2">The sequence shown here is derived from an EMBL/GenBank/DDBJ whole genome shotgun (WGS) entry which is preliminary data.</text>
</comment>
<feature type="transmembrane region" description="Helical" evidence="1">
    <location>
        <begin position="41"/>
        <end position="61"/>
    </location>
</feature>
<feature type="transmembrane region" description="Helical" evidence="1">
    <location>
        <begin position="12"/>
        <end position="29"/>
    </location>
</feature>
<name>A0ABU0DUS3_9BACI</name>
<sequence length="97" mass="11356">MIKEKVLNRSCLYASCSLLLSILSIYFWYKSMILTTEPFYRPVELSVILYIVHIFCLVKAVKSKENILLLIISFVISIYNLLLVLIIIYLFLIGLKY</sequence>
<keyword evidence="1" id="KW-0472">Membrane</keyword>
<keyword evidence="1" id="KW-0812">Transmembrane</keyword>
<protein>
    <submittedName>
        <fullName evidence="2">Phosphoglycerol transferase MdoB-like AlkP superfamily enzyme</fullName>
    </submittedName>
</protein>
<accession>A0ABU0DUS3</accession>
<reference evidence="2 3" key="1">
    <citation type="submission" date="2023-07" db="EMBL/GenBank/DDBJ databases">
        <title>Genomic Encyclopedia of Type Strains, Phase IV (KMG-IV): sequencing the most valuable type-strain genomes for metagenomic binning, comparative biology and taxonomic classification.</title>
        <authorList>
            <person name="Goeker M."/>
        </authorList>
    </citation>
    <scope>NUCLEOTIDE SEQUENCE [LARGE SCALE GENOMIC DNA]</scope>
    <source>
        <strain evidence="2 3">DSM 15448</strain>
    </source>
</reference>
<evidence type="ECO:0000256" key="1">
    <source>
        <dbReference type="SAM" id="Phobius"/>
    </source>
</evidence>